<dbReference type="AlphaFoldDB" id="A0A6M3M327"/>
<organism evidence="1">
    <name type="scientific">viral metagenome</name>
    <dbReference type="NCBI Taxonomy" id="1070528"/>
    <lineage>
        <taxon>unclassified sequences</taxon>
        <taxon>metagenomes</taxon>
        <taxon>organismal metagenomes</taxon>
    </lineage>
</organism>
<accession>A0A6M3M327</accession>
<dbReference type="EMBL" id="MT143739">
    <property type="protein sequence ID" value="QJB01858.1"/>
    <property type="molecule type" value="Genomic_DNA"/>
</dbReference>
<name>A0A6M3M327_9ZZZZ</name>
<sequence>MKILAINIYSDEGELVFEWRSGIMPTFHRLAFFHLWRGWADLVLPDGWADDLPFAYW</sequence>
<reference evidence="1" key="1">
    <citation type="submission" date="2020-03" db="EMBL/GenBank/DDBJ databases">
        <title>The deep terrestrial virosphere.</title>
        <authorList>
            <person name="Holmfeldt K."/>
            <person name="Nilsson E."/>
            <person name="Simone D."/>
            <person name="Lopez-Fernandez M."/>
            <person name="Wu X."/>
            <person name="de Brujin I."/>
            <person name="Lundin D."/>
            <person name="Andersson A."/>
            <person name="Bertilsson S."/>
            <person name="Dopson M."/>
        </authorList>
    </citation>
    <scope>NUCLEOTIDE SEQUENCE</scope>
    <source>
        <strain evidence="1">MM171B01825</strain>
    </source>
</reference>
<protein>
    <submittedName>
        <fullName evidence="1">Uncharacterized protein</fullName>
    </submittedName>
</protein>
<evidence type="ECO:0000313" key="1">
    <source>
        <dbReference type="EMBL" id="QJB01858.1"/>
    </source>
</evidence>
<proteinExistence type="predicted"/>
<gene>
    <name evidence="1" type="ORF">MM171B01825_0007</name>
</gene>